<dbReference type="EMBL" id="CAJVPZ010025856">
    <property type="protein sequence ID" value="CAG8723800.1"/>
    <property type="molecule type" value="Genomic_DNA"/>
</dbReference>
<feature type="non-terminal residue" evidence="1">
    <location>
        <position position="1"/>
    </location>
</feature>
<evidence type="ECO:0000313" key="2">
    <source>
        <dbReference type="Proteomes" id="UP000789396"/>
    </source>
</evidence>
<keyword evidence="2" id="KW-1185">Reference proteome</keyword>
<name>A0A9N9I6J4_9GLOM</name>
<sequence>PKHEKLWGFKLRGNGILRGDPLNEPMIYTEWDQSTETKGVRIYVFDSKTDEDHPFINAFFITNGLLKTPTDVGEESNGSWSWDLTGKNKNKLPRAKLYGKNVKKQSVNGGFTTSCLLESVTVKVSMVMVAIEEQCKDKFVDGVKYLIIDGGQQFLKRRK</sequence>
<accession>A0A9N9I6J4</accession>
<feature type="non-terminal residue" evidence="1">
    <location>
        <position position="159"/>
    </location>
</feature>
<protein>
    <submittedName>
        <fullName evidence="1">3700_t:CDS:1</fullName>
    </submittedName>
</protein>
<evidence type="ECO:0000313" key="1">
    <source>
        <dbReference type="EMBL" id="CAG8723800.1"/>
    </source>
</evidence>
<dbReference type="Proteomes" id="UP000789396">
    <property type="component" value="Unassembled WGS sequence"/>
</dbReference>
<gene>
    <name evidence="1" type="ORF">RFULGI_LOCUS11642</name>
</gene>
<comment type="caution">
    <text evidence="1">The sequence shown here is derived from an EMBL/GenBank/DDBJ whole genome shotgun (WGS) entry which is preliminary data.</text>
</comment>
<organism evidence="1 2">
    <name type="scientific">Racocetra fulgida</name>
    <dbReference type="NCBI Taxonomy" id="60492"/>
    <lineage>
        <taxon>Eukaryota</taxon>
        <taxon>Fungi</taxon>
        <taxon>Fungi incertae sedis</taxon>
        <taxon>Mucoromycota</taxon>
        <taxon>Glomeromycotina</taxon>
        <taxon>Glomeromycetes</taxon>
        <taxon>Diversisporales</taxon>
        <taxon>Gigasporaceae</taxon>
        <taxon>Racocetra</taxon>
    </lineage>
</organism>
<dbReference type="AlphaFoldDB" id="A0A9N9I6J4"/>
<proteinExistence type="predicted"/>
<reference evidence="1" key="1">
    <citation type="submission" date="2021-06" db="EMBL/GenBank/DDBJ databases">
        <authorList>
            <person name="Kallberg Y."/>
            <person name="Tangrot J."/>
            <person name="Rosling A."/>
        </authorList>
    </citation>
    <scope>NUCLEOTIDE SEQUENCE</scope>
    <source>
        <strain evidence="1">IN212</strain>
    </source>
</reference>
<dbReference type="OrthoDB" id="2305507at2759"/>